<comment type="similarity">
    <text evidence="2">Belongs to the zinc-containing alcohol dehydrogenase family.</text>
</comment>
<sequence>MLMSLTHIVHTSGHEIVVEIAAIPETEYHWEIGDRVGGGWHGGHCHFCTQSKRGQFLICQNEAINGVTMWGGLAQYVLLRREAVVSVPKDVDTASYAPILCAGVTVFNGLRNMNIRHGSIVAIAGVGGLGHLAIQYAANMGYRVVAIGRNLAKKEESLKLGAKAYIYGTPEENSEELKKLGGTDCIVVTANSPDLTSKLQHGLTKGELFVGSAPFDSAELIAQQHAVRGWPAGSSIDSEEAIDFAKEFGVKCIIQKFPLEQIQEAYDIVNSGKVRYRSVIVM</sequence>
<evidence type="ECO:0000256" key="2">
    <source>
        <dbReference type="ARBA" id="ARBA00008072"/>
    </source>
</evidence>
<evidence type="ECO:0000259" key="6">
    <source>
        <dbReference type="Pfam" id="PF00107"/>
    </source>
</evidence>
<dbReference type="GeneID" id="93591616"/>
<comment type="cofactor">
    <cofactor evidence="1">
        <name>Zn(2+)</name>
        <dbReference type="ChEBI" id="CHEBI:29105"/>
    </cofactor>
</comment>
<evidence type="ECO:0000256" key="4">
    <source>
        <dbReference type="ARBA" id="ARBA00022833"/>
    </source>
</evidence>
<evidence type="ECO:0008006" key="10">
    <source>
        <dbReference type="Google" id="ProtNLM"/>
    </source>
</evidence>
<evidence type="ECO:0000313" key="8">
    <source>
        <dbReference type="EMBL" id="RVD81441.1"/>
    </source>
</evidence>
<comment type="caution">
    <text evidence="8">The sequence shown here is derived from an EMBL/GenBank/DDBJ whole genome shotgun (WGS) entry which is preliminary data.</text>
</comment>
<dbReference type="InterPro" id="IPR013149">
    <property type="entry name" value="ADH-like_C"/>
</dbReference>
<evidence type="ECO:0000259" key="7">
    <source>
        <dbReference type="Pfam" id="PF08240"/>
    </source>
</evidence>
<dbReference type="EMBL" id="SAEB01000012">
    <property type="protein sequence ID" value="RVD81441.1"/>
    <property type="molecule type" value="Genomic_DNA"/>
</dbReference>
<evidence type="ECO:0000256" key="1">
    <source>
        <dbReference type="ARBA" id="ARBA00001947"/>
    </source>
</evidence>
<dbReference type="STRING" id="97331.A0A436ZRA5"/>
<keyword evidence="3" id="KW-0479">Metal-binding</keyword>
<dbReference type="Pfam" id="PF00107">
    <property type="entry name" value="ADH_zinc_N"/>
    <property type="match status" value="1"/>
</dbReference>
<dbReference type="GO" id="GO:0004022">
    <property type="term" value="F:alcohol dehydrogenase (NAD+) activity"/>
    <property type="evidence" value="ECO:0007669"/>
    <property type="project" value="TreeGrafter"/>
</dbReference>
<organism evidence="8 9">
    <name type="scientific">Arthrobotrys flagrans</name>
    <name type="common">Nematode-trapping fungus</name>
    <name type="synonym">Trichothecium flagrans</name>
    <dbReference type="NCBI Taxonomy" id="97331"/>
    <lineage>
        <taxon>Eukaryota</taxon>
        <taxon>Fungi</taxon>
        <taxon>Dikarya</taxon>
        <taxon>Ascomycota</taxon>
        <taxon>Pezizomycotina</taxon>
        <taxon>Orbiliomycetes</taxon>
        <taxon>Orbiliales</taxon>
        <taxon>Orbiliaceae</taxon>
        <taxon>Arthrobotrys</taxon>
    </lineage>
</organism>
<dbReference type="OrthoDB" id="256333at2759"/>
<dbReference type="Gene3D" id="3.90.180.10">
    <property type="entry name" value="Medium-chain alcohol dehydrogenases, catalytic domain"/>
    <property type="match status" value="1"/>
</dbReference>
<dbReference type="Pfam" id="PF08240">
    <property type="entry name" value="ADH_N"/>
    <property type="match status" value="1"/>
</dbReference>
<dbReference type="SUPFAM" id="SSF51735">
    <property type="entry name" value="NAD(P)-binding Rossmann-fold domains"/>
    <property type="match status" value="1"/>
</dbReference>
<dbReference type="VEuPathDB" id="FungiDB:DFL_009305"/>
<dbReference type="AlphaFoldDB" id="A0A436ZRA5"/>
<feature type="domain" description="Alcohol dehydrogenase-like N-terminal" evidence="7">
    <location>
        <begin position="10"/>
        <end position="89"/>
    </location>
</feature>
<evidence type="ECO:0000256" key="5">
    <source>
        <dbReference type="ARBA" id="ARBA00023002"/>
    </source>
</evidence>
<dbReference type="SUPFAM" id="SSF50129">
    <property type="entry name" value="GroES-like"/>
    <property type="match status" value="1"/>
</dbReference>
<protein>
    <recommendedName>
        <fullName evidence="10">Enoyl reductase (ER) domain-containing protein</fullName>
    </recommendedName>
</protein>
<dbReference type="PANTHER" id="PTHR42940:SF7">
    <property type="entry name" value="ALCOHOL DEHYDROGENASE-LIKE N-TERMINAL DOMAIN-CONTAINING PROTEIN"/>
    <property type="match status" value="1"/>
</dbReference>
<dbReference type="Gene3D" id="3.40.50.720">
    <property type="entry name" value="NAD(P)-binding Rossmann-like Domain"/>
    <property type="match status" value="1"/>
</dbReference>
<dbReference type="GO" id="GO:0005737">
    <property type="term" value="C:cytoplasm"/>
    <property type="evidence" value="ECO:0007669"/>
    <property type="project" value="TreeGrafter"/>
</dbReference>
<feature type="domain" description="Alcohol dehydrogenase-like C-terminal" evidence="6">
    <location>
        <begin position="128"/>
        <end position="246"/>
    </location>
</feature>
<dbReference type="PANTHER" id="PTHR42940">
    <property type="entry name" value="ALCOHOL DEHYDROGENASE 1-RELATED"/>
    <property type="match status" value="1"/>
</dbReference>
<dbReference type="Proteomes" id="UP000283090">
    <property type="component" value="Unassembled WGS sequence"/>
</dbReference>
<evidence type="ECO:0000313" key="9">
    <source>
        <dbReference type="Proteomes" id="UP000283090"/>
    </source>
</evidence>
<name>A0A436ZRA5_ARTFL</name>
<reference evidence="8 9" key="1">
    <citation type="submission" date="2019-01" db="EMBL/GenBank/DDBJ databases">
        <title>Intercellular communication is required for trap formation in the nematode-trapping fungus Duddingtonia flagrans.</title>
        <authorList>
            <person name="Youssar L."/>
            <person name="Wernet V."/>
            <person name="Hensel N."/>
            <person name="Hildebrandt H.-G."/>
            <person name="Fischer R."/>
        </authorList>
    </citation>
    <scope>NUCLEOTIDE SEQUENCE [LARGE SCALE GENOMIC DNA]</scope>
    <source>
        <strain evidence="8 9">CBS H-5679</strain>
    </source>
</reference>
<keyword evidence="9" id="KW-1185">Reference proteome</keyword>
<keyword evidence="5" id="KW-0560">Oxidoreductase</keyword>
<dbReference type="InterPro" id="IPR013154">
    <property type="entry name" value="ADH-like_N"/>
</dbReference>
<keyword evidence="4" id="KW-0862">Zinc</keyword>
<accession>A0A436ZRA5</accession>
<dbReference type="InterPro" id="IPR036291">
    <property type="entry name" value="NAD(P)-bd_dom_sf"/>
</dbReference>
<evidence type="ECO:0000256" key="3">
    <source>
        <dbReference type="ARBA" id="ARBA00022723"/>
    </source>
</evidence>
<proteinExistence type="inferred from homology"/>
<dbReference type="RefSeq" id="XP_067486985.1">
    <property type="nucleotide sequence ID" value="XM_067639170.1"/>
</dbReference>
<dbReference type="InterPro" id="IPR011032">
    <property type="entry name" value="GroES-like_sf"/>
</dbReference>
<dbReference type="GO" id="GO:0046872">
    <property type="term" value="F:metal ion binding"/>
    <property type="evidence" value="ECO:0007669"/>
    <property type="project" value="UniProtKB-KW"/>
</dbReference>
<gene>
    <name evidence="8" type="ORF">DFL_009305</name>
</gene>